<evidence type="ECO:0000256" key="6">
    <source>
        <dbReference type="ARBA" id="ARBA00023136"/>
    </source>
</evidence>
<dbReference type="PANTHER" id="PTHR31107">
    <property type="entry name" value="APOPTOGENIC PROTEIN 1, MITOCHONDRIAL"/>
    <property type="match status" value="1"/>
</dbReference>
<dbReference type="Pfam" id="PF10231">
    <property type="entry name" value="COA8"/>
    <property type="match status" value="1"/>
</dbReference>
<protein>
    <recommendedName>
        <fullName evidence="9">Apoptogenic protein 1, mitochondrial</fullName>
    </recommendedName>
</protein>
<gene>
    <name evidence="7" type="ORF">K0M31_006111</name>
</gene>
<dbReference type="PANTHER" id="PTHR31107:SF2">
    <property type="entry name" value="CYTOCHROME C OXIDASE ASSEMBLY FACTOR 8"/>
    <property type="match status" value="1"/>
</dbReference>
<organism evidence="7 8">
    <name type="scientific">Melipona bicolor</name>
    <dbReference type="NCBI Taxonomy" id="60889"/>
    <lineage>
        <taxon>Eukaryota</taxon>
        <taxon>Metazoa</taxon>
        <taxon>Ecdysozoa</taxon>
        <taxon>Arthropoda</taxon>
        <taxon>Hexapoda</taxon>
        <taxon>Insecta</taxon>
        <taxon>Pterygota</taxon>
        <taxon>Neoptera</taxon>
        <taxon>Endopterygota</taxon>
        <taxon>Hymenoptera</taxon>
        <taxon>Apocrita</taxon>
        <taxon>Aculeata</taxon>
        <taxon>Apoidea</taxon>
        <taxon>Anthophila</taxon>
        <taxon>Apidae</taxon>
        <taxon>Melipona</taxon>
    </lineage>
</organism>
<evidence type="ECO:0008006" key="9">
    <source>
        <dbReference type="Google" id="ProtNLM"/>
    </source>
</evidence>
<keyword evidence="6" id="KW-0472">Membrane</keyword>
<dbReference type="InterPro" id="IPR018796">
    <property type="entry name" value="COA8"/>
</dbReference>
<comment type="similarity">
    <text evidence="2">Belongs to the COA8 family.</text>
</comment>
<evidence type="ECO:0000313" key="8">
    <source>
        <dbReference type="Proteomes" id="UP001177670"/>
    </source>
</evidence>
<evidence type="ECO:0000256" key="3">
    <source>
        <dbReference type="ARBA" id="ARBA00022792"/>
    </source>
</evidence>
<accession>A0AA40KLF5</accession>
<dbReference type="AlphaFoldDB" id="A0AA40KLF5"/>
<evidence type="ECO:0000256" key="1">
    <source>
        <dbReference type="ARBA" id="ARBA00004443"/>
    </source>
</evidence>
<comment type="subcellular location">
    <subcellularLocation>
        <location evidence="1">Mitochondrion inner membrane</location>
        <topology evidence="1">Peripheral membrane protein</topology>
        <orientation evidence="1">Matrix side</orientation>
    </subcellularLocation>
</comment>
<dbReference type="EMBL" id="JAHYIQ010000017">
    <property type="protein sequence ID" value="KAK1124749.1"/>
    <property type="molecule type" value="Genomic_DNA"/>
</dbReference>
<reference evidence="7" key="1">
    <citation type="submission" date="2021-10" db="EMBL/GenBank/DDBJ databases">
        <title>Melipona bicolor Genome sequencing and assembly.</title>
        <authorList>
            <person name="Araujo N.S."/>
            <person name="Arias M.C."/>
        </authorList>
    </citation>
    <scope>NUCLEOTIDE SEQUENCE</scope>
    <source>
        <strain evidence="7">USP_2M_L1-L4_2017</strain>
        <tissue evidence="7">Whole body</tissue>
    </source>
</reference>
<keyword evidence="5" id="KW-0496">Mitochondrion</keyword>
<evidence type="ECO:0000313" key="7">
    <source>
        <dbReference type="EMBL" id="KAK1124749.1"/>
    </source>
</evidence>
<keyword evidence="8" id="KW-1185">Reference proteome</keyword>
<keyword evidence="3" id="KW-0999">Mitochondrion inner membrane</keyword>
<keyword evidence="4" id="KW-0809">Transit peptide</keyword>
<dbReference type="Proteomes" id="UP001177670">
    <property type="component" value="Unassembled WGS sequence"/>
</dbReference>
<dbReference type="GO" id="GO:0097193">
    <property type="term" value="P:intrinsic apoptotic signaling pathway"/>
    <property type="evidence" value="ECO:0007669"/>
    <property type="project" value="InterPro"/>
</dbReference>
<comment type="caution">
    <text evidence="7">The sequence shown here is derived from an EMBL/GenBank/DDBJ whole genome shotgun (WGS) entry which is preliminary data.</text>
</comment>
<evidence type="ECO:0000256" key="4">
    <source>
        <dbReference type="ARBA" id="ARBA00022946"/>
    </source>
</evidence>
<name>A0AA40KLF5_9HYME</name>
<evidence type="ECO:0000256" key="2">
    <source>
        <dbReference type="ARBA" id="ARBA00005453"/>
    </source>
</evidence>
<evidence type="ECO:0000256" key="5">
    <source>
        <dbReference type="ARBA" id="ARBA00023128"/>
    </source>
</evidence>
<sequence length="174" mass="21006">MKRMSKNRITSVKHVRISEMARVCNYVQRKQWSNNVIRLFSAKVSPNLKNPVQVDLIGPPDPVSNLRPIIFAKSENESRLEKKFREAREDTQIWNQNFWTEHNNNFQKERRQFQETLKAQGKTSITADDMSVFYKEFLDKNWQMHFNYNIAWYKRNIKLLFLEIRVKISKLKLR</sequence>
<dbReference type="GO" id="GO:0005743">
    <property type="term" value="C:mitochondrial inner membrane"/>
    <property type="evidence" value="ECO:0007669"/>
    <property type="project" value="UniProtKB-SubCell"/>
</dbReference>
<proteinExistence type="inferred from homology"/>